<organism evidence="2 3">
    <name type="scientific">Synchytrium endobioticum</name>
    <dbReference type="NCBI Taxonomy" id="286115"/>
    <lineage>
        <taxon>Eukaryota</taxon>
        <taxon>Fungi</taxon>
        <taxon>Fungi incertae sedis</taxon>
        <taxon>Chytridiomycota</taxon>
        <taxon>Chytridiomycota incertae sedis</taxon>
        <taxon>Chytridiomycetes</taxon>
        <taxon>Synchytriales</taxon>
        <taxon>Synchytriaceae</taxon>
        <taxon>Synchytrium</taxon>
    </lineage>
</organism>
<accession>A0A507C9N5</accession>
<evidence type="ECO:0000313" key="3">
    <source>
        <dbReference type="Proteomes" id="UP000320475"/>
    </source>
</evidence>
<feature type="chain" id="PRO_5021275125" evidence="1">
    <location>
        <begin position="23"/>
        <end position="167"/>
    </location>
</feature>
<proteinExistence type="predicted"/>
<gene>
    <name evidence="2" type="ORF">SeLEV6574_g08121</name>
</gene>
<dbReference type="Proteomes" id="UP000320475">
    <property type="component" value="Unassembled WGS sequence"/>
</dbReference>
<feature type="signal peptide" evidence="1">
    <location>
        <begin position="1"/>
        <end position="22"/>
    </location>
</feature>
<evidence type="ECO:0000313" key="2">
    <source>
        <dbReference type="EMBL" id="TPX36058.1"/>
    </source>
</evidence>
<comment type="caution">
    <text evidence="2">The sequence shown here is derived from an EMBL/GenBank/DDBJ whole genome shotgun (WGS) entry which is preliminary data.</text>
</comment>
<reference evidence="2 3" key="1">
    <citation type="journal article" date="2019" name="Sci. Rep.">
        <title>Comparative genomics of chytrid fungi reveal insights into the obligate biotrophic and pathogenic lifestyle of Synchytrium endobioticum.</title>
        <authorList>
            <person name="van de Vossenberg B.T.L.H."/>
            <person name="Warris S."/>
            <person name="Nguyen H.D.T."/>
            <person name="van Gent-Pelzer M.P.E."/>
            <person name="Joly D.L."/>
            <person name="van de Geest H.C."/>
            <person name="Bonants P.J.M."/>
            <person name="Smith D.S."/>
            <person name="Levesque C.A."/>
            <person name="van der Lee T.A.J."/>
        </authorList>
    </citation>
    <scope>NUCLEOTIDE SEQUENCE [LARGE SCALE GENOMIC DNA]</scope>
    <source>
        <strain evidence="2 3">LEV6574</strain>
    </source>
</reference>
<dbReference type="AlphaFoldDB" id="A0A507C9N5"/>
<dbReference type="VEuPathDB" id="FungiDB:SeMB42_g01432"/>
<name>A0A507C9N5_9FUNG</name>
<sequence>MSKNIIAVLLLLLAGSFIHADADDVESDDWYQQELKSLDVQLVKWNKKLEMSQRPEFFTLLGTLVMRKDTETSETLSGVVRNVMVTDETRNVAMTLNDMMQRGAQVVFHYERSIVDTEQRGLDVFTVARVEYEEWMSPIFLLYVEYVGHELQTEARSCLITSLPAPM</sequence>
<keyword evidence="1" id="KW-0732">Signal</keyword>
<evidence type="ECO:0000256" key="1">
    <source>
        <dbReference type="SAM" id="SignalP"/>
    </source>
</evidence>
<dbReference type="EMBL" id="QEAM01000726">
    <property type="protein sequence ID" value="TPX36058.1"/>
    <property type="molecule type" value="Genomic_DNA"/>
</dbReference>
<protein>
    <submittedName>
        <fullName evidence="2">Uncharacterized protein</fullName>
    </submittedName>
</protein>